<dbReference type="SUPFAM" id="SSF50022">
    <property type="entry name" value="ISP domain"/>
    <property type="match status" value="1"/>
</dbReference>
<accession>A0A365QJ32</accession>
<dbReference type="RefSeq" id="WP_113047666.1">
    <property type="nucleotide sequence ID" value="NZ_QMFZ01000049.1"/>
</dbReference>
<evidence type="ECO:0000256" key="2">
    <source>
        <dbReference type="ARBA" id="ARBA00022723"/>
    </source>
</evidence>
<evidence type="ECO:0000256" key="1">
    <source>
        <dbReference type="ARBA" id="ARBA00022714"/>
    </source>
</evidence>
<dbReference type="PANTHER" id="PTHR21266:SF19">
    <property type="entry name" value="CHLOROPHYLLIDE A OXYGENASE, CHLOROPLASTIC"/>
    <property type="match status" value="1"/>
</dbReference>
<keyword evidence="4" id="KW-0408">Iron</keyword>
<dbReference type="InterPro" id="IPR050584">
    <property type="entry name" value="Cholesterol_7-desaturase"/>
</dbReference>
<keyword evidence="1" id="KW-0001">2Fe-2S</keyword>
<dbReference type="SUPFAM" id="SSF55961">
    <property type="entry name" value="Bet v1-like"/>
    <property type="match status" value="1"/>
</dbReference>
<sequence length="351" mass="40056">MTFIRNAWYAAGWSTEVVSGKMFHRTLLGEQIVFYRKADGSVAALVDRCPHRFVPLHFGMLRGDEIECGYHGLRFDCAGRCVKNPHGNGRIPDAAHIRAYPVQERHDLIWVWMGDSTADPARIPDYSLIDATSDYQIVTGGYLHISANYLLMGDNLLDLSHLMYLHDGLLGSRDQVDSDQSVREEDGKIICRRWVPKSSVPKIFDLLYRRDGKPVAMWTEIQWQAPSHFWFDGGVHALDVTEREDHGWWYGQHILTPETERTTHYFYAAALPLGTQLTDAEKSRYAEMRRFAFAEQDKVMLDAQQAALGDADFWSMKPTLLSVDSAPVRMRRVVEQLLRAEHSESTPTDPA</sequence>
<comment type="caution">
    <text evidence="7">The sequence shown here is derived from an EMBL/GenBank/DDBJ whole genome shotgun (WGS) entry which is preliminary data.</text>
</comment>
<protein>
    <submittedName>
        <fullName evidence="7">Aromatic ring-hydroxylating dioxygenase subunit alpha</fullName>
    </submittedName>
</protein>
<dbReference type="GO" id="GO:0051213">
    <property type="term" value="F:dioxygenase activity"/>
    <property type="evidence" value="ECO:0007669"/>
    <property type="project" value="UniProtKB-KW"/>
</dbReference>
<dbReference type="Pfam" id="PF00355">
    <property type="entry name" value="Rieske"/>
    <property type="match status" value="1"/>
</dbReference>
<evidence type="ECO:0000259" key="6">
    <source>
        <dbReference type="PROSITE" id="PS51296"/>
    </source>
</evidence>
<dbReference type="GO" id="GO:0005737">
    <property type="term" value="C:cytoplasm"/>
    <property type="evidence" value="ECO:0007669"/>
    <property type="project" value="TreeGrafter"/>
</dbReference>
<dbReference type="Proteomes" id="UP000252458">
    <property type="component" value="Unassembled WGS sequence"/>
</dbReference>
<dbReference type="GO" id="GO:0046872">
    <property type="term" value="F:metal ion binding"/>
    <property type="evidence" value="ECO:0007669"/>
    <property type="project" value="UniProtKB-KW"/>
</dbReference>
<gene>
    <name evidence="7" type="ORF">DPV79_36180</name>
</gene>
<organism evidence="7 8">
    <name type="scientific">Burkholderia reimsis</name>
    <dbReference type="NCBI Taxonomy" id="2234132"/>
    <lineage>
        <taxon>Bacteria</taxon>
        <taxon>Pseudomonadati</taxon>
        <taxon>Pseudomonadota</taxon>
        <taxon>Betaproteobacteria</taxon>
        <taxon>Burkholderiales</taxon>
        <taxon>Burkholderiaceae</taxon>
        <taxon>Burkholderia</taxon>
    </lineage>
</organism>
<keyword evidence="5" id="KW-0411">Iron-sulfur</keyword>
<keyword evidence="2" id="KW-0479">Metal-binding</keyword>
<keyword evidence="3" id="KW-0560">Oxidoreductase</keyword>
<reference evidence="7 8" key="1">
    <citation type="submission" date="2018-06" db="EMBL/GenBank/DDBJ databases">
        <title>Draft genome sequence of Burkholderia reimsis strain BE51 isolated from a French agricultural soil.</title>
        <authorList>
            <person name="Esmaeel Q."/>
        </authorList>
    </citation>
    <scope>NUCLEOTIDE SEQUENCE [LARGE SCALE GENOMIC DNA]</scope>
    <source>
        <strain evidence="7 8">BE51</strain>
    </source>
</reference>
<keyword evidence="7" id="KW-0223">Dioxygenase</keyword>
<evidence type="ECO:0000256" key="4">
    <source>
        <dbReference type="ARBA" id="ARBA00023004"/>
    </source>
</evidence>
<dbReference type="InterPro" id="IPR044043">
    <property type="entry name" value="VanA_C_cat"/>
</dbReference>
<dbReference type="EMBL" id="QMFZ01000049">
    <property type="protein sequence ID" value="RBB33075.1"/>
    <property type="molecule type" value="Genomic_DNA"/>
</dbReference>
<dbReference type="Gene3D" id="2.102.10.10">
    <property type="entry name" value="Rieske [2Fe-2S] iron-sulphur domain"/>
    <property type="match status" value="1"/>
</dbReference>
<dbReference type="PANTHER" id="PTHR21266">
    <property type="entry name" value="IRON-SULFUR DOMAIN CONTAINING PROTEIN"/>
    <property type="match status" value="1"/>
</dbReference>
<evidence type="ECO:0000256" key="3">
    <source>
        <dbReference type="ARBA" id="ARBA00023002"/>
    </source>
</evidence>
<dbReference type="Pfam" id="PF19112">
    <property type="entry name" value="VanA_C"/>
    <property type="match status" value="1"/>
</dbReference>
<feature type="domain" description="Rieske" evidence="6">
    <location>
        <begin position="8"/>
        <end position="111"/>
    </location>
</feature>
<evidence type="ECO:0000313" key="8">
    <source>
        <dbReference type="Proteomes" id="UP000252458"/>
    </source>
</evidence>
<proteinExistence type="predicted"/>
<dbReference type="InterPro" id="IPR017941">
    <property type="entry name" value="Rieske_2Fe-2S"/>
</dbReference>
<dbReference type="InterPro" id="IPR036922">
    <property type="entry name" value="Rieske_2Fe-2S_sf"/>
</dbReference>
<evidence type="ECO:0000313" key="7">
    <source>
        <dbReference type="EMBL" id="RBB33075.1"/>
    </source>
</evidence>
<keyword evidence="8" id="KW-1185">Reference proteome</keyword>
<dbReference type="PROSITE" id="PS51296">
    <property type="entry name" value="RIESKE"/>
    <property type="match status" value="1"/>
</dbReference>
<evidence type="ECO:0000256" key="5">
    <source>
        <dbReference type="ARBA" id="ARBA00023014"/>
    </source>
</evidence>
<dbReference type="Gene3D" id="3.90.380.10">
    <property type="entry name" value="Naphthalene 1,2-dioxygenase Alpha Subunit, Chain A, domain 1"/>
    <property type="match status" value="1"/>
</dbReference>
<name>A0A365QJ32_9BURK</name>
<dbReference type="GO" id="GO:0051537">
    <property type="term" value="F:2 iron, 2 sulfur cluster binding"/>
    <property type="evidence" value="ECO:0007669"/>
    <property type="project" value="UniProtKB-KW"/>
</dbReference>
<dbReference type="AlphaFoldDB" id="A0A365QJ32"/>